<dbReference type="NCBIfam" id="TIGR00976">
    <property type="entry name" value="CocE_NonD"/>
    <property type="match status" value="1"/>
</dbReference>
<sequence>MSQRISSINFRDDSSFPYIYEQNVDIPLHTYETGLIRANIYRPHDTVTGAKYPVLVTYGPYGKDVPYSDFRKPSADERGIGQSPGLLDTMSQGTSDAFFDVVEWSAEQEWSTGKVGLLGISYYAGTQWRVAARNPKGLAAIIPWEGMSDYYRDRCRHGGILSNHFIDIWWRGQVVVNQYGRPRSNPKIPPTIEGTLPEEELQRNLQDQRIDNVEHRYLDEEYYASRDYSLEDIRVPLLSVANWGGILLHLRGNVEGYVHAGSEFKYLHFITGRHDLPFYYQENASLQKSFLDAFLKGEDNRGWAVPGKIPPVSILLREGDVGFNDGAKESVYQRRGEPSWPLPNTVYTRYYLLPDRTLTDSPSTGALQQTGCLSKVDTTHPYHRDYLPYRSYSSTSVEPLVPGEVYNVTVEIWPTNVVVSPGNRLVFEIAGADTQGSGVFTHDHPKDRPESAFGGRNEIRFGVGHENYVTLPVIPSSAA</sequence>
<organism evidence="3 4">
    <name type="scientific">Aspergillus pseudoustus</name>
    <dbReference type="NCBI Taxonomy" id="1810923"/>
    <lineage>
        <taxon>Eukaryota</taxon>
        <taxon>Fungi</taxon>
        <taxon>Dikarya</taxon>
        <taxon>Ascomycota</taxon>
        <taxon>Pezizomycotina</taxon>
        <taxon>Eurotiomycetes</taxon>
        <taxon>Eurotiomycetidae</taxon>
        <taxon>Eurotiales</taxon>
        <taxon>Aspergillaceae</taxon>
        <taxon>Aspergillus</taxon>
        <taxon>Aspergillus subgen. Nidulantes</taxon>
    </lineage>
</organism>
<evidence type="ECO:0000256" key="1">
    <source>
        <dbReference type="ARBA" id="ARBA00022801"/>
    </source>
</evidence>
<dbReference type="Pfam" id="PF08530">
    <property type="entry name" value="PepX_C"/>
    <property type="match status" value="1"/>
</dbReference>
<dbReference type="InterPro" id="IPR029058">
    <property type="entry name" value="AB_hydrolase_fold"/>
</dbReference>
<accession>A0ABR4I9G8</accession>
<dbReference type="PANTHER" id="PTHR43056:SF10">
    <property type="entry name" value="COCE_NOND FAMILY, PUTATIVE (AFU_ORTHOLOGUE AFUA_7G00600)-RELATED"/>
    <property type="match status" value="1"/>
</dbReference>
<keyword evidence="1 3" id="KW-0378">Hydrolase</keyword>
<dbReference type="InterPro" id="IPR005674">
    <property type="entry name" value="CocE/Ser_esterase"/>
</dbReference>
<dbReference type="GO" id="GO:0016787">
    <property type="term" value="F:hydrolase activity"/>
    <property type="evidence" value="ECO:0007669"/>
    <property type="project" value="UniProtKB-KW"/>
</dbReference>
<dbReference type="Proteomes" id="UP001610446">
    <property type="component" value="Unassembled WGS sequence"/>
</dbReference>
<dbReference type="Gene3D" id="3.40.50.1820">
    <property type="entry name" value="alpha/beta hydrolase"/>
    <property type="match status" value="1"/>
</dbReference>
<dbReference type="Pfam" id="PF02129">
    <property type="entry name" value="Peptidase_S15"/>
    <property type="match status" value="1"/>
</dbReference>
<dbReference type="InterPro" id="IPR050585">
    <property type="entry name" value="Xaa-Pro_dipeptidyl-ppase/CocE"/>
</dbReference>
<keyword evidence="4" id="KW-1185">Reference proteome</keyword>
<dbReference type="PANTHER" id="PTHR43056">
    <property type="entry name" value="PEPTIDASE S9 PROLYL OLIGOPEPTIDASE"/>
    <property type="match status" value="1"/>
</dbReference>
<name>A0ABR4I9G8_9EURO</name>
<dbReference type="SMART" id="SM00939">
    <property type="entry name" value="PepX_C"/>
    <property type="match status" value="1"/>
</dbReference>
<feature type="domain" description="Xaa-Pro dipeptidyl-peptidase C-terminal" evidence="2">
    <location>
        <begin position="288"/>
        <end position="470"/>
    </location>
</feature>
<protein>
    <submittedName>
        <fullName evidence="3">Hydrolase, CocE/NonD family</fullName>
    </submittedName>
</protein>
<gene>
    <name evidence="3" type="ORF">BJY01DRAFT_241710</name>
</gene>
<proteinExistence type="predicted"/>
<dbReference type="InterPro" id="IPR000383">
    <property type="entry name" value="Xaa-Pro-like_dom"/>
</dbReference>
<evidence type="ECO:0000313" key="4">
    <source>
        <dbReference type="Proteomes" id="UP001610446"/>
    </source>
</evidence>
<comment type="caution">
    <text evidence="3">The sequence shown here is derived from an EMBL/GenBank/DDBJ whole genome shotgun (WGS) entry which is preliminary data.</text>
</comment>
<dbReference type="Gene3D" id="2.60.120.260">
    <property type="entry name" value="Galactose-binding domain-like"/>
    <property type="match status" value="1"/>
</dbReference>
<reference evidence="3 4" key="1">
    <citation type="submission" date="2024-07" db="EMBL/GenBank/DDBJ databases">
        <title>Section-level genome sequencing and comparative genomics of Aspergillus sections Usti and Cavernicolus.</title>
        <authorList>
            <consortium name="Lawrence Berkeley National Laboratory"/>
            <person name="Nybo J.L."/>
            <person name="Vesth T.C."/>
            <person name="Theobald S."/>
            <person name="Frisvad J.C."/>
            <person name="Larsen T.O."/>
            <person name="Kjaerboelling I."/>
            <person name="Rothschild-Mancinelli K."/>
            <person name="Lyhne E.K."/>
            <person name="Kogle M.E."/>
            <person name="Barry K."/>
            <person name="Clum A."/>
            <person name="Na H."/>
            <person name="Ledsgaard L."/>
            <person name="Lin J."/>
            <person name="Lipzen A."/>
            <person name="Kuo A."/>
            <person name="Riley R."/>
            <person name="Mondo S."/>
            <person name="Labutti K."/>
            <person name="Haridas S."/>
            <person name="Pangalinan J."/>
            <person name="Salamov A.A."/>
            <person name="Simmons B.A."/>
            <person name="Magnuson J.K."/>
            <person name="Chen J."/>
            <person name="Drula E."/>
            <person name="Henrissat B."/>
            <person name="Wiebenga A."/>
            <person name="Lubbers R.J."/>
            <person name="Gomes A.C."/>
            <person name="Makela M.R."/>
            <person name="Stajich J."/>
            <person name="Grigoriev I.V."/>
            <person name="Mortensen U.H."/>
            <person name="De Vries R.P."/>
            <person name="Baker S.E."/>
            <person name="Andersen M.R."/>
        </authorList>
    </citation>
    <scope>NUCLEOTIDE SEQUENCE [LARGE SCALE GENOMIC DNA]</scope>
    <source>
        <strain evidence="3 4">CBS 123904</strain>
    </source>
</reference>
<evidence type="ECO:0000313" key="3">
    <source>
        <dbReference type="EMBL" id="KAL2824321.1"/>
    </source>
</evidence>
<dbReference type="EMBL" id="JBFXLU010000569">
    <property type="protein sequence ID" value="KAL2824321.1"/>
    <property type="molecule type" value="Genomic_DNA"/>
</dbReference>
<evidence type="ECO:0000259" key="2">
    <source>
        <dbReference type="SMART" id="SM00939"/>
    </source>
</evidence>
<dbReference type="InterPro" id="IPR013736">
    <property type="entry name" value="Xaa-Pro_dipept_C"/>
</dbReference>
<dbReference type="InterPro" id="IPR008979">
    <property type="entry name" value="Galactose-bd-like_sf"/>
</dbReference>
<dbReference type="SUPFAM" id="SSF53474">
    <property type="entry name" value="alpha/beta-Hydrolases"/>
    <property type="match status" value="1"/>
</dbReference>
<dbReference type="SUPFAM" id="SSF49785">
    <property type="entry name" value="Galactose-binding domain-like"/>
    <property type="match status" value="1"/>
</dbReference>